<feature type="non-terminal residue" evidence="1">
    <location>
        <position position="1"/>
    </location>
</feature>
<name>A0A146K2N3_9EUKA</name>
<dbReference type="AlphaFoldDB" id="A0A146K2N3"/>
<organism evidence="1">
    <name type="scientific">Trepomonas sp. PC1</name>
    <dbReference type="NCBI Taxonomy" id="1076344"/>
    <lineage>
        <taxon>Eukaryota</taxon>
        <taxon>Metamonada</taxon>
        <taxon>Diplomonadida</taxon>
        <taxon>Hexamitidae</taxon>
        <taxon>Hexamitinae</taxon>
        <taxon>Trepomonas</taxon>
    </lineage>
</organism>
<feature type="non-terminal residue" evidence="1">
    <location>
        <position position="669"/>
    </location>
</feature>
<gene>
    <name evidence="1" type="ORF">TPC1_30361</name>
</gene>
<evidence type="ECO:0000313" key="1">
    <source>
        <dbReference type="EMBL" id="JAP90144.1"/>
    </source>
</evidence>
<protein>
    <submittedName>
        <fullName evidence="1">Uncharacterized protein</fullName>
    </submittedName>
</protein>
<proteinExistence type="predicted"/>
<dbReference type="EMBL" id="GDID01006462">
    <property type="protein sequence ID" value="JAP90144.1"/>
    <property type="molecule type" value="Transcribed_RNA"/>
</dbReference>
<reference evidence="1" key="1">
    <citation type="submission" date="2015-07" db="EMBL/GenBank/DDBJ databases">
        <title>Adaptation to a free-living lifestyle via gene acquisitions in the diplomonad Trepomonas sp. PC1.</title>
        <authorList>
            <person name="Xu F."/>
            <person name="Jerlstrom-Hultqvist J."/>
            <person name="Kolisko M."/>
            <person name="Simpson A.G.B."/>
            <person name="Roger A.J."/>
            <person name="Svard S.G."/>
            <person name="Andersson J.O."/>
        </authorList>
    </citation>
    <scope>NUCLEOTIDE SEQUENCE</scope>
    <source>
        <strain evidence="1">PC1</strain>
    </source>
</reference>
<sequence length="669" mass="78325">NYRKYLQDRFDDQCVLNLLSNFCFLNQHYRQQINLNFCNNQLISAQYTQMVDDFLQLKQLSAATQQFIATIFDTNQMQQYCEDKKIIPLQICQQINPFLMDGTNHKLSNNITQKTFAIQKLLRYLNILNICLEYQINEVNHIFTDFQTVSVLKQNQMFTGIDINNHQAVFKHIFGVDSQVFYQYFDLPQELVDLMIQIPTQPIEFYTDCNLFNHNIYPYMNAVIKFCSTLLYLNKTFRKFNEFYFNITNKPVTIEIRPTLQLHQILSRVCSNKQLLQYQIDFDGVMHLSRCLQEFQIPQTFSFQFLNPEVVKRCVTYESVENVTAASSRFIFNFYPIMMEKPQSIIQKQTNQSLVASQTISLLLPQQTNLKPSSNLQIFIKFSNLFEIVKPILEQLDTVFLRTVVGLVAENSFERLFWDSEEIQQFYLFCLKQYLEGNKILESKIAADVVTSLINAERLNKLFVGDLSNFKLISLLLKSQLEENSVLFLLKVVNDKLQVNPAEALKEFLQRILELFQQNIARKHILICISTALQKFLKDENIQILSPRKDRKQQIKAPEESKILQGFYKVCYDGKKQNDAQIRQVVYVINQMFQLKIFDQFVENSLCIWFVDMLKTKPVDIKQQIVETILLCSGSKEMLSGFNQAGITNTLKRMKGSEDIKVSELLALL</sequence>
<accession>A0A146K2N3</accession>